<proteinExistence type="predicted"/>
<protein>
    <recommendedName>
        <fullName evidence="2">Outer membrane protein beta-barrel domain-containing protein</fullName>
    </recommendedName>
</protein>
<accession>X1T935</accession>
<dbReference type="SUPFAM" id="SSF56925">
    <property type="entry name" value="OMPA-like"/>
    <property type="match status" value="1"/>
</dbReference>
<dbReference type="InterPro" id="IPR011250">
    <property type="entry name" value="OMP/PagP_B-barrel"/>
</dbReference>
<feature type="non-terminal residue" evidence="1">
    <location>
        <position position="1"/>
    </location>
</feature>
<organism evidence="1">
    <name type="scientific">marine sediment metagenome</name>
    <dbReference type="NCBI Taxonomy" id="412755"/>
    <lineage>
        <taxon>unclassified sequences</taxon>
        <taxon>metagenomes</taxon>
        <taxon>ecological metagenomes</taxon>
    </lineage>
</organism>
<reference evidence="1" key="1">
    <citation type="journal article" date="2014" name="Front. Microbiol.">
        <title>High frequency of phylogenetically diverse reductive dehalogenase-homologous genes in deep subseafloor sedimentary metagenomes.</title>
        <authorList>
            <person name="Kawai M."/>
            <person name="Futagami T."/>
            <person name="Toyoda A."/>
            <person name="Takaki Y."/>
            <person name="Nishi S."/>
            <person name="Hori S."/>
            <person name="Arai W."/>
            <person name="Tsubouchi T."/>
            <person name="Morono Y."/>
            <person name="Uchiyama I."/>
            <person name="Ito T."/>
            <person name="Fujiyama A."/>
            <person name="Inagaki F."/>
            <person name="Takami H."/>
        </authorList>
    </citation>
    <scope>NUCLEOTIDE SEQUENCE</scope>
    <source>
        <strain evidence="1">Expedition CK06-06</strain>
    </source>
</reference>
<evidence type="ECO:0008006" key="2">
    <source>
        <dbReference type="Google" id="ProtNLM"/>
    </source>
</evidence>
<dbReference type="AlphaFoldDB" id="X1T935"/>
<dbReference type="Gene3D" id="2.40.160.20">
    <property type="match status" value="1"/>
</dbReference>
<gene>
    <name evidence="1" type="ORF">S12H4_30125</name>
</gene>
<dbReference type="EMBL" id="BARW01017435">
    <property type="protein sequence ID" value="GAJ01878.1"/>
    <property type="molecule type" value="Genomic_DNA"/>
</dbReference>
<evidence type="ECO:0000313" key="1">
    <source>
        <dbReference type="EMBL" id="GAJ01878.1"/>
    </source>
</evidence>
<sequence length="194" mass="21961">FILALAVFSGTALFAQNVWTVNYAVGLPLGEMTNYVSKTSWRGFSVNGNSYITDKITLGGTGQWSAFYEKYPRETYELPDGAITSTVWSKMYVMPLLVNARYNFKPEGTFRPYVGLASGAYYIEQETQVGLYTDKRNNWRFGLAPEVGLYYPFGMSDLALHFRVAYNQVFYNVDPIGSNLGYMDFSIGLAFFSW</sequence>
<name>X1T935_9ZZZZ</name>
<comment type="caution">
    <text evidence="1">The sequence shown here is derived from an EMBL/GenBank/DDBJ whole genome shotgun (WGS) entry which is preliminary data.</text>
</comment>